<feature type="non-terminal residue" evidence="1">
    <location>
        <position position="438"/>
    </location>
</feature>
<evidence type="ECO:0000313" key="1">
    <source>
        <dbReference type="EMBL" id="KAA6360617.1"/>
    </source>
</evidence>
<dbReference type="EMBL" id="SNRW01026697">
    <property type="protein sequence ID" value="KAA6360617.1"/>
    <property type="molecule type" value="Genomic_DNA"/>
</dbReference>
<evidence type="ECO:0000313" key="2">
    <source>
        <dbReference type="Proteomes" id="UP000324800"/>
    </source>
</evidence>
<accession>A0A5J4TQW4</accession>
<comment type="caution">
    <text evidence="1">The sequence shown here is derived from an EMBL/GenBank/DDBJ whole genome shotgun (WGS) entry which is preliminary data.</text>
</comment>
<dbReference type="Proteomes" id="UP000324800">
    <property type="component" value="Unassembled WGS sequence"/>
</dbReference>
<dbReference type="AlphaFoldDB" id="A0A5J4TQW4"/>
<gene>
    <name evidence="1" type="ORF">EZS28_043856</name>
</gene>
<organism evidence="1 2">
    <name type="scientific">Streblomastix strix</name>
    <dbReference type="NCBI Taxonomy" id="222440"/>
    <lineage>
        <taxon>Eukaryota</taxon>
        <taxon>Metamonada</taxon>
        <taxon>Preaxostyla</taxon>
        <taxon>Oxymonadida</taxon>
        <taxon>Streblomastigidae</taxon>
        <taxon>Streblomastix</taxon>
    </lineage>
</organism>
<reference evidence="1 2" key="1">
    <citation type="submission" date="2019-03" db="EMBL/GenBank/DDBJ databases">
        <title>Single cell metagenomics reveals metabolic interactions within the superorganism composed of flagellate Streblomastix strix and complex community of Bacteroidetes bacteria on its surface.</title>
        <authorList>
            <person name="Treitli S.C."/>
            <person name="Kolisko M."/>
            <person name="Husnik F."/>
            <person name="Keeling P."/>
            <person name="Hampl V."/>
        </authorList>
    </citation>
    <scope>NUCLEOTIDE SEQUENCE [LARGE SCALE GENOMIC DNA]</scope>
    <source>
        <strain evidence="1">ST1C</strain>
    </source>
</reference>
<proteinExistence type="predicted"/>
<dbReference type="OrthoDB" id="4405280at2759"/>
<sequence>MQTNPLLVVNVTSIDKFYGSSNDELTTCDSEHSFPCLCSGDGQDPPNCTPQLCVSNQQTYPCICTGSHQPAGCTCPTVPAELVGIPINMCDCLPSGDKRQECIPVACESETIPTQGCNCSTQFHPNNCICPKTADELVGIPDDICQCLKVGDLRGPCNDCSSTFQTEGCICPKTADELVGIPDDICQCLKVGDLRGPCNDCSSTFQTEGCICPKTADELVGIPKDMCDCLPTGDLRVECVPIECKSVDTIPTEGCICTSAFHPDRCFCPINPEDLEGISSIQCRCLQSDDERKECQPPEIGEDPSIDFGEIKPAEQIEIEEIKEESRNDENSVENIISETIDGKNSVDVTLPQNEVYEEENTIKVLQNQKLVLEANIDPEDQQIPVIRPSEEFTEYSNPLISVSNNGDMEIRSFIIEHFTQETQSPLLKTENDGVLRL</sequence>
<name>A0A5J4TQW4_9EUKA</name>
<protein>
    <submittedName>
        <fullName evidence="1">Uncharacterized protein</fullName>
    </submittedName>
</protein>